<proteinExistence type="predicted"/>
<organism evidence="1 2">
    <name type="scientific">Edaphosphingomonas laterariae</name>
    <dbReference type="NCBI Taxonomy" id="861865"/>
    <lineage>
        <taxon>Bacteria</taxon>
        <taxon>Pseudomonadati</taxon>
        <taxon>Pseudomonadota</taxon>
        <taxon>Alphaproteobacteria</taxon>
        <taxon>Sphingomonadales</taxon>
        <taxon>Rhizorhabdaceae</taxon>
        <taxon>Edaphosphingomonas</taxon>
    </lineage>
</organism>
<keyword evidence="2" id="KW-1185">Reference proteome</keyword>
<dbReference type="RefSeq" id="WP_089221315.1">
    <property type="nucleotide sequence ID" value="NZ_FZOS01000050.1"/>
</dbReference>
<reference evidence="2" key="1">
    <citation type="submission" date="2017-06" db="EMBL/GenBank/DDBJ databases">
        <authorList>
            <person name="Varghese N."/>
            <person name="Submissions S."/>
        </authorList>
    </citation>
    <scope>NUCLEOTIDE SEQUENCE [LARGE SCALE GENOMIC DNA]</scope>
    <source>
        <strain evidence="2">LNB2</strain>
    </source>
</reference>
<sequence length="72" mass="8434">MIWPFRPRRARRALPTIPRGYDIDLALGNRRLCRKDNQARANKAAETRRRNPDCIARANEIRAAHNMPEIQI</sequence>
<dbReference type="EMBL" id="FZOS01000050">
    <property type="protein sequence ID" value="SNT15831.1"/>
    <property type="molecule type" value="Genomic_DNA"/>
</dbReference>
<dbReference type="AlphaFoldDB" id="A0A239KCI6"/>
<accession>A0A239KCI6</accession>
<dbReference type="Proteomes" id="UP000198281">
    <property type="component" value="Unassembled WGS sequence"/>
</dbReference>
<evidence type="ECO:0000313" key="1">
    <source>
        <dbReference type="EMBL" id="SNT15831.1"/>
    </source>
</evidence>
<protein>
    <submittedName>
        <fullName evidence="1">Uncharacterized protein</fullName>
    </submittedName>
</protein>
<gene>
    <name evidence="1" type="ORF">SAMN06295912_15012</name>
</gene>
<evidence type="ECO:0000313" key="2">
    <source>
        <dbReference type="Proteomes" id="UP000198281"/>
    </source>
</evidence>
<name>A0A239KCI6_9SPHN</name>